<evidence type="ECO:0000256" key="1">
    <source>
        <dbReference type="ARBA" id="ARBA00004429"/>
    </source>
</evidence>
<evidence type="ECO:0000256" key="6">
    <source>
        <dbReference type="ARBA" id="ARBA00022989"/>
    </source>
</evidence>
<comment type="function">
    <text evidence="9">Part of the tripartite ATP-independent periplasmic (TRAP) transport system.</text>
</comment>
<accession>A0ABN1ATQ0</accession>
<feature type="transmembrane region" description="Helical" evidence="9">
    <location>
        <begin position="91"/>
        <end position="111"/>
    </location>
</feature>
<reference evidence="11 12" key="1">
    <citation type="journal article" date="2019" name="Int. J. Syst. Evol. Microbiol.">
        <title>The Global Catalogue of Microorganisms (GCM) 10K type strain sequencing project: providing services to taxonomists for standard genome sequencing and annotation.</title>
        <authorList>
            <consortium name="The Broad Institute Genomics Platform"/>
            <consortium name="The Broad Institute Genome Sequencing Center for Infectious Disease"/>
            <person name="Wu L."/>
            <person name="Ma J."/>
        </authorList>
    </citation>
    <scope>NUCLEOTIDE SEQUENCE [LARGE SCALE GENOMIC DNA]</scope>
    <source>
        <strain evidence="11 12">JCM 14162</strain>
    </source>
</reference>
<keyword evidence="7 9" id="KW-0472">Membrane</keyword>
<keyword evidence="4 9" id="KW-0997">Cell inner membrane</keyword>
<organism evidence="11 12">
    <name type="scientific">Parasphingorhabdus litoris</name>
    <dbReference type="NCBI Taxonomy" id="394733"/>
    <lineage>
        <taxon>Bacteria</taxon>
        <taxon>Pseudomonadati</taxon>
        <taxon>Pseudomonadota</taxon>
        <taxon>Alphaproteobacteria</taxon>
        <taxon>Sphingomonadales</taxon>
        <taxon>Sphingomonadaceae</taxon>
        <taxon>Parasphingorhabdus</taxon>
    </lineage>
</organism>
<keyword evidence="12" id="KW-1185">Reference proteome</keyword>
<dbReference type="PANTHER" id="PTHR35011:SF11">
    <property type="entry name" value="TRAP TRANSPORTER SMALL PERMEASE PROTEIN"/>
    <property type="match status" value="1"/>
</dbReference>
<comment type="subunit">
    <text evidence="9">The complex comprises the extracytoplasmic solute receptor protein and the two transmembrane proteins.</text>
</comment>
<evidence type="ECO:0000256" key="4">
    <source>
        <dbReference type="ARBA" id="ARBA00022519"/>
    </source>
</evidence>
<keyword evidence="3" id="KW-1003">Cell membrane</keyword>
<evidence type="ECO:0000256" key="3">
    <source>
        <dbReference type="ARBA" id="ARBA00022475"/>
    </source>
</evidence>
<dbReference type="InterPro" id="IPR007387">
    <property type="entry name" value="TRAP_DctQ"/>
</dbReference>
<evidence type="ECO:0000256" key="8">
    <source>
        <dbReference type="ARBA" id="ARBA00038436"/>
    </source>
</evidence>
<evidence type="ECO:0000256" key="5">
    <source>
        <dbReference type="ARBA" id="ARBA00022692"/>
    </source>
</evidence>
<feature type="transmembrane region" description="Helical" evidence="9">
    <location>
        <begin position="12"/>
        <end position="36"/>
    </location>
</feature>
<keyword evidence="5 9" id="KW-0812">Transmembrane</keyword>
<sequence>MAEFLANLSRKTSIAALYASAIGLVGMTIIIGWQVFARYILNSSPAWTEQAALFLMLWFILFAAAAGVREGFHIRLSLLQESLTETAGRRLLYISHMVVLLFGVAMTKGGVDLAVNTWQHEIPTLGLPRGTAYLPIIGAGALIATFALEHIVALRRNRTVEPIWR</sequence>
<feature type="transmembrane region" description="Helical" evidence="9">
    <location>
        <begin position="131"/>
        <end position="148"/>
    </location>
</feature>
<name>A0ABN1ATQ0_9SPHN</name>
<evidence type="ECO:0000256" key="7">
    <source>
        <dbReference type="ARBA" id="ARBA00023136"/>
    </source>
</evidence>
<comment type="caution">
    <text evidence="11">The sequence shown here is derived from an EMBL/GenBank/DDBJ whole genome shotgun (WGS) entry which is preliminary data.</text>
</comment>
<keyword evidence="2 9" id="KW-0813">Transport</keyword>
<keyword evidence="6 9" id="KW-1133">Transmembrane helix</keyword>
<comment type="similarity">
    <text evidence="8 9">Belongs to the TRAP transporter small permease family.</text>
</comment>
<gene>
    <name evidence="11" type="ORF">GCM10009096_27690</name>
</gene>
<evidence type="ECO:0000313" key="11">
    <source>
        <dbReference type="EMBL" id="GAA0483671.1"/>
    </source>
</evidence>
<dbReference type="InterPro" id="IPR055348">
    <property type="entry name" value="DctQ"/>
</dbReference>
<evidence type="ECO:0000259" key="10">
    <source>
        <dbReference type="Pfam" id="PF04290"/>
    </source>
</evidence>
<evidence type="ECO:0000256" key="2">
    <source>
        <dbReference type="ARBA" id="ARBA00022448"/>
    </source>
</evidence>
<protein>
    <recommendedName>
        <fullName evidence="9">TRAP transporter small permease protein</fullName>
    </recommendedName>
</protein>
<evidence type="ECO:0000256" key="9">
    <source>
        <dbReference type="RuleBase" id="RU369079"/>
    </source>
</evidence>
<dbReference type="RefSeq" id="WP_229956716.1">
    <property type="nucleotide sequence ID" value="NZ_BAAAEM010000003.1"/>
</dbReference>
<feature type="domain" description="Tripartite ATP-independent periplasmic transporters DctQ component" evidence="10">
    <location>
        <begin position="27"/>
        <end position="155"/>
    </location>
</feature>
<feature type="transmembrane region" description="Helical" evidence="9">
    <location>
        <begin position="51"/>
        <end position="70"/>
    </location>
</feature>
<comment type="subcellular location">
    <subcellularLocation>
        <location evidence="1 9">Cell inner membrane</location>
        <topology evidence="1 9">Multi-pass membrane protein</topology>
    </subcellularLocation>
</comment>
<proteinExistence type="inferred from homology"/>
<evidence type="ECO:0000313" key="12">
    <source>
        <dbReference type="Proteomes" id="UP001500713"/>
    </source>
</evidence>
<dbReference type="PANTHER" id="PTHR35011">
    <property type="entry name" value="2,3-DIKETO-L-GULONATE TRAP TRANSPORTER SMALL PERMEASE PROTEIN YIAM"/>
    <property type="match status" value="1"/>
</dbReference>
<dbReference type="Proteomes" id="UP001500713">
    <property type="component" value="Unassembled WGS sequence"/>
</dbReference>
<dbReference type="Pfam" id="PF04290">
    <property type="entry name" value="DctQ"/>
    <property type="match status" value="1"/>
</dbReference>
<dbReference type="EMBL" id="BAAAEM010000003">
    <property type="protein sequence ID" value="GAA0483671.1"/>
    <property type="molecule type" value="Genomic_DNA"/>
</dbReference>